<evidence type="ECO:0000313" key="1">
    <source>
        <dbReference type="EMBL" id="HFH29065.1"/>
    </source>
</evidence>
<evidence type="ECO:0008006" key="2">
    <source>
        <dbReference type="Google" id="ProtNLM"/>
    </source>
</evidence>
<name>A0A7C3IJR7_9SPIR</name>
<reference evidence="1" key="1">
    <citation type="journal article" date="2020" name="mSystems">
        <title>Genome- and Community-Level Interaction Insights into Carbon Utilization and Element Cycling Functions of Hydrothermarchaeota in Hydrothermal Sediment.</title>
        <authorList>
            <person name="Zhou Z."/>
            <person name="Liu Y."/>
            <person name="Xu W."/>
            <person name="Pan J."/>
            <person name="Luo Z.H."/>
            <person name="Li M."/>
        </authorList>
    </citation>
    <scope>NUCLEOTIDE SEQUENCE [LARGE SCALE GENOMIC DNA]</scope>
    <source>
        <strain evidence="1">SpSt-503</strain>
    </source>
</reference>
<sequence length="343" mass="38399">MTGISLKGFLHKIFRFISSMVLLVSLSSCWHPPFDPDVSASVLTAQKLGSPVLEIRTRLGYNARGGYYIPCRPDYNQGFWVVFEQNRMKLSQMHYDMVNQKWVLTNYTDYPVNDLMGLQLLPDQSSTNTLFISLTNLKGWYKITFGGGFTPFTAQGFPFLGAGYTLGDGTSEDTLNVAYLNGTQVDFSSVQTDNFTTILGPFAYTALPATLLESPTFAVMLTGGEAYISGLSADGSTVTYYWASNTAEPVTLLIDRPLTGMLSDGRLLSDREDRLYIYEKYGSSVFSIPTGALHFSFERYDSANSQWISVFTRTLEIATNREEWEYLISIYEIPTSRLAELAR</sequence>
<comment type="caution">
    <text evidence="1">The sequence shown here is derived from an EMBL/GenBank/DDBJ whole genome shotgun (WGS) entry which is preliminary data.</text>
</comment>
<dbReference type="AlphaFoldDB" id="A0A7C3IJR7"/>
<gene>
    <name evidence="1" type="ORF">ENS59_06075</name>
</gene>
<accession>A0A7C3IJR7</accession>
<proteinExistence type="predicted"/>
<protein>
    <recommendedName>
        <fullName evidence="2">Lipoprotein</fullName>
    </recommendedName>
</protein>
<dbReference type="PROSITE" id="PS51257">
    <property type="entry name" value="PROKAR_LIPOPROTEIN"/>
    <property type="match status" value="1"/>
</dbReference>
<dbReference type="EMBL" id="DSVL01000189">
    <property type="protein sequence ID" value="HFH29065.1"/>
    <property type="molecule type" value="Genomic_DNA"/>
</dbReference>
<organism evidence="1">
    <name type="scientific">Gracilinema caldarium</name>
    <dbReference type="NCBI Taxonomy" id="215591"/>
    <lineage>
        <taxon>Bacteria</taxon>
        <taxon>Pseudomonadati</taxon>
        <taxon>Spirochaetota</taxon>
        <taxon>Spirochaetia</taxon>
        <taxon>Spirochaetales</taxon>
        <taxon>Breznakiellaceae</taxon>
        <taxon>Gracilinema</taxon>
    </lineage>
</organism>